<dbReference type="EMBL" id="PDUG01000005">
    <property type="protein sequence ID" value="PIC23157.1"/>
    <property type="molecule type" value="Genomic_DNA"/>
</dbReference>
<keyword evidence="2" id="KW-1185">Reference proteome</keyword>
<name>A0A2G5T7C8_9PELO</name>
<evidence type="ECO:0000313" key="2">
    <source>
        <dbReference type="Proteomes" id="UP000230233"/>
    </source>
</evidence>
<protein>
    <submittedName>
        <fullName evidence="1">Uncharacterized protein</fullName>
    </submittedName>
</protein>
<dbReference type="Proteomes" id="UP000230233">
    <property type="component" value="Chromosome V"/>
</dbReference>
<comment type="caution">
    <text evidence="1">The sequence shown here is derived from an EMBL/GenBank/DDBJ whole genome shotgun (WGS) entry which is preliminary data.</text>
</comment>
<dbReference type="AlphaFoldDB" id="A0A2G5T7C8"/>
<accession>A0A2G5T7C8</accession>
<gene>
    <name evidence="1" type="primary">Cnig_chr_V.g16950</name>
    <name evidence="1" type="ORF">B9Z55_016950</name>
</gene>
<organism evidence="1 2">
    <name type="scientific">Caenorhabditis nigoni</name>
    <dbReference type="NCBI Taxonomy" id="1611254"/>
    <lineage>
        <taxon>Eukaryota</taxon>
        <taxon>Metazoa</taxon>
        <taxon>Ecdysozoa</taxon>
        <taxon>Nematoda</taxon>
        <taxon>Chromadorea</taxon>
        <taxon>Rhabditida</taxon>
        <taxon>Rhabditina</taxon>
        <taxon>Rhabditomorpha</taxon>
        <taxon>Rhabditoidea</taxon>
        <taxon>Rhabditidae</taxon>
        <taxon>Peloderinae</taxon>
        <taxon>Caenorhabditis</taxon>
    </lineage>
</organism>
<sequence>MSLILLLIFWLLLATVFICCTVHLICINYPVPFWNFVDRIRRRFHFLARQEELRNFVQDLIDISVHVGLEEEENVTTPTSESVVITVYQNPNYQNSS</sequence>
<evidence type="ECO:0000313" key="1">
    <source>
        <dbReference type="EMBL" id="PIC23157.1"/>
    </source>
</evidence>
<proteinExistence type="predicted"/>
<dbReference type="OrthoDB" id="10356698at2759"/>
<reference evidence="2" key="1">
    <citation type="submission" date="2017-10" db="EMBL/GenBank/DDBJ databases">
        <title>Rapid genome shrinkage in a self-fertile nematode reveals novel sperm competition proteins.</title>
        <authorList>
            <person name="Yin D."/>
            <person name="Schwarz E.M."/>
            <person name="Thomas C.G."/>
            <person name="Felde R.L."/>
            <person name="Korf I.F."/>
            <person name="Cutter A.D."/>
            <person name="Schartner C.M."/>
            <person name="Ralston E.J."/>
            <person name="Meyer B.J."/>
            <person name="Haag E.S."/>
        </authorList>
    </citation>
    <scope>NUCLEOTIDE SEQUENCE [LARGE SCALE GENOMIC DNA]</scope>
    <source>
        <strain evidence="2">JU1422</strain>
    </source>
</reference>